<reference evidence="10 11" key="1">
    <citation type="journal article" date="2012" name="BMC Genomics">
        <title>Comparative genomics of the classical Bordetella subspecies: the evolution and exchange of virulence-associated diversity amongst closely related pathogens.</title>
        <authorList>
            <person name="Park J."/>
            <person name="Zhang Y."/>
            <person name="Buboltz A.M."/>
            <person name="Zhang X."/>
            <person name="Schuster S.C."/>
            <person name="Ahuja U."/>
            <person name="Liu M."/>
            <person name="Miller J.F."/>
            <person name="Sebaihia M."/>
            <person name="Bentley S.D."/>
            <person name="Parkhill J."/>
            <person name="Harvill E.T."/>
        </authorList>
    </citation>
    <scope>NUCLEOTIDE SEQUENCE [LARGE SCALE GENOMIC DNA]</scope>
    <source>
        <strain evidence="10 11">253</strain>
    </source>
</reference>
<comment type="similarity">
    <text evidence="8">Belongs to the binding-protein-dependent transport system permease family. LivHM subfamily.</text>
</comment>
<comment type="subcellular location">
    <subcellularLocation>
        <location evidence="1">Cell membrane</location>
        <topology evidence="1">Multi-pass membrane protein</topology>
    </subcellularLocation>
</comment>
<feature type="transmembrane region" description="Helical" evidence="9">
    <location>
        <begin position="38"/>
        <end position="55"/>
    </location>
</feature>
<evidence type="ECO:0000256" key="2">
    <source>
        <dbReference type="ARBA" id="ARBA00022448"/>
    </source>
</evidence>
<evidence type="ECO:0000313" key="10">
    <source>
        <dbReference type="EMBL" id="CCJ54929.1"/>
    </source>
</evidence>
<dbReference type="GO" id="GO:0005886">
    <property type="term" value="C:plasma membrane"/>
    <property type="evidence" value="ECO:0007669"/>
    <property type="project" value="UniProtKB-SubCell"/>
</dbReference>
<keyword evidence="6 9" id="KW-1133">Transmembrane helix</keyword>
<dbReference type="InterPro" id="IPR052157">
    <property type="entry name" value="BCAA_transport_permease"/>
</dbReference>
<dbReference type="KEGG" id="bbh:BN112_3012"/>
<dbReference type="Proteomes" id="UP000007564">
    <property type="component" value="Chromosome"/>
</dbReference>
<feature type="transmembrane region" description="Helical" evidence="9">
    <location>
        <begin position="226"/>
        <end position="253"/>
    </location>
</feature>
<dbReference type="CDD" id="cd06582">
    <property type="entry name" value="TM_PBP1_LivH_like"/>
    <property type="match status" value="1"/>
</dbReference>
<keyword evidence="7 9" id="KW-0472">Membrane</keyword>
<name>A0A0C6P8G4_BORBO</name>
<gene>
    <name evidence="10" type="ORF">BN112_3012</name>
</gene>
<evidence type="ECO:0000256" key="9">
    <source>
        <dbReference type="SAM" id="Phobius"/>
    </source>
</evidence>
<dbReference type="HOGENOM" id="CLU_039929_2_0_4"/>
<dbReference type="EMBL" id="HE965806">
    <property type="protein sequence ID" value="CCJ54929.1"/>
    <property type="molecule type" value="Genomic_DNA"/>
</dbReference>
<dbReference type="GeneID" id="93206633"/>
<keyword evidence="5" id="KW-0029">Amino-acid transport</keyword>
<accession>A0A0C6P8G4</accession>
<evidence type="ECO:0000256" key="5">
    <source>
        <dbReference type="ARBA" id="ARBA00022970"/>
    </source>
</evidence>
<evidence type="ECO:0000256" key="6">
    <source>
        <dbReference type="ARBA" id="ARBA00022989"/>
    </source>
</evidence>
<evidence type="ECO:0000256" key="7">
    <source>
        <dbReference type="ARBA" id="ARBA00023136"/>
    </source>
</evidence>
<feature type="transmembrane region" description="Helical" evidence="9">
    <location>
        <begin position="62"/>
        <end position="84"/>
    </location>
</feature>
<evidence type="ECO:0000256" key="1">
    <source>
        <dbReference type="ARBA" id="ARBA00004651"/>
    </source>
</evidence>
<organism evidence="10 11">
    <name type="scientific">Bordetella bronchiseptica 253</name>
    <dbReference type="NCBI Taxonomy" id="568707"/>
    <lineage>
        <taxon>Bacteria</taxon>
        <taxon>Pseudomonadati</taxon>
        <taxon>Pseudomonadota</taxon>
        <taxon>Betaproteobacteria</taxon>
        <taxon>Burkholderiales</taxon>
        <taxon>Alcaligenaceae</taxon>
        <taxon>Bordetella</taxon>
    </lineage>
</organism>
<dbReference type="PANTHER" id="PTHR11795:SF445">
    <property type="entry name" value="AMINO ACID ABC TRANSPORTER PERMEASE PROTEIN"/>
    <property type="match status" value="1"/>
</dbReference>
<dbReference type="OrthoDB" id="9807115at2"/>
<dbReference type="AlphaFoldDB" id="A0A0C6P8G4"/>
<keyword evidence="4 9" id="KW-0812">Transmembrane</keyword>
<evidence type="ECO:0000256" key="4">
    <source>
        <dbReference type="ARBA" id="ARBA00022692"/>
    </source>
</evidence>
<dbReference type="PANTHER" id="PTHR11795">
    <property type="entry name" value="BRANCHED-CHAIN AMINO ACID TRANSPORT SYSTEM PERMEASE PROTEIN LIVH"/>
    <property type="match status" value="1"/>
</dbReference>
<dbReference type="Pfam" id="PF02653">
    <property type="entry name" value="BPD_transp_2"/>
    <property type="match status" value="1"/>
</dbReference>
<feature type="transmembrane region" description="Helical" evidence="9">
    <location>
        <begin position="138"/>
        <end position="163"/>
    </location>
</feature>
<dbReference type="RefSeq" id="WP_003819072.1">
    <property type="nucleotide sequence ID" value="NC_019382.1"/>
</dbReference>
<evidence type="ECO:0000256" key="8">
    <source>
        <dbReference type="ARBA" id="ARBA00037998"/>
    </source>
</evidence>
<proteinExistence type="inferred from homology"/>
<evidence type="ECO:0000313" key="11">
    <source>
        <dbReference type="Proteomes" id="UP000007564"/>
    </source>
</evidence>
<keyword evidence="3" id="KW-1003">Cell membrane</keyword>
<dbReference type="GO" id="GO:0006865">
    <property type="term" value="P:amino acid transport"/>
    <property type="evidence" value="ECO:0007669"/>
    <property type="project" value="UniProtKB-KW"/>
</dbReference>
<evidence type="ECO:0000256" key="3">
    <source>
        <dbReference type="ARBA" id="ARBA00022475"/>
    </source>
</evidence>
<protein>
    <submittedName>
        <fullName evidence="10">Putative branched-chain amino acid transport permease</fullName>
    </submittedName>
</protein>
<keyword evidence="2" id="KW-0813">Transport</keyword>
<feature type="transmembrane region" description="Helical" evidence="9">
    <location>
        <begin position="259"/>
        <end position="281"/>
    </location>
</feature>
<feature type="transmembrane region" description="Helical" evidence="9">
    <location>
        <begin position="191"/>
        <end position="214"/>
    </location>
</feature>
<sequence>MSGLIIQGLVNGLILGAIYGLIGVGLNVIFGVLRVVNFAHGEFLVLGAYFAYYLLEYAGIGPLLALPLAFGAFFLAGYVLYFVLIPRLSKADDPEISSLLLMFGVSIMLGAIMLLAFEADARSLPYEIEPVFFKIGPVLIPTVRLIALAIALAVVAVLAWFLYRTQMGKALRAIIMNRDAVRIVGINAERLSAVAFGLGIGLAAVTGVLVAMVFPAFSPFMGNDYTLIGFIVIVLGGLGHPVGALVGAMLFGVTEQVSVVFFNPSIATICGFVLMVAMIFVRPTGLFGHRALR</sequence>
<feature type="transmembrane region" description="Helical" evidence="9">
    <location>
        <begin position="96"/>
        <end position="117"/>
    </location>
</feature>
<dbReference type="GO" id="GO:0022857">
    <property type="term" value="F:transmembrane transporter activity"/>
    <property type="evidence" value="ECO:0007669"/>
    <property type="project" value="InterPro"/>
</dbReference>
<dbReference type="InterPro" id="IPR001851">
    <property type="entry name" value="ABC_transp_permease"/>
</dbReference>
<feature type="transmembrane region" description="Helical" evidence="9">
    <location>
        <begin position="12"/>
        <end position="32"/>
    </location>
</feature>